<dbReference type="KEGG" id="pno:SNOG_13171"/>
<evidence type="ECO:0000313" key="2">
    <source>
        <dbReference type="Proteomes" id="UP000001055"/>
    </source>
</evidence>
<dbReference type="InParanoid" id="Q0U4Z3"/>
<dbReference type="EMBL" id="CH445349">
    <property type="protein sequence ID" value="EAT79498.1"/>
    <property type="molecule type" value="Genomic_DNA"/>
</dbReference>
<gene>
    <name evidence="1" type="ORF">SNOG_13171</name>
</gene>
<dbReference type="RefSeq" id="XP_001803383.1">
    <property type="nucleotide sequence ID" value="XM_001803331.1"/>
</dbReference>
<dbReference type="GeneID" id="5980298"/>
<reference evidence="2" key="1">
    <citation type="journal article" date="2007" name="Plant Cell">
        <title>Dothideomycete-plant interactions illuminated by genome sequencing and EST analysis of the wheat pathogen Stagonospora nodorum.</title>
        <authorList>
            <person name="Hane J.K."/>
            <person name="Lowe R.G."/>
            <person name="Solomon P.S."/>
            <person name="Tan K.C."/>
            <person name="Schoch C.L."/>
            <person name="Spatafora J.W."/>
            <person name="Crous P.W."/>
            <person name="Kodira C."/>
            <person name="Birren B.W."/>
            <person name="Galagan J.E."/>
            <person name="Torriani S.F."/>
            <person name="McDonald B.A."/>
            <person name="Oliver R.P."/>
        </authorList>
    </citation>
    <scope>NUCLEOTIDE SEQUENCE [LARGE SCALE GENOMIC DNA]</scope>
    <source>
        <strain evidence="2">SN15 / ATCC MYA-4574 / FGSC 10173</strain>
    </source>
</reference>
<dbReference type="Proteomes" id="UP000001055">
    <property type="component" value="Unassembled WGS sequence"/>
</dbReference>
<sequence length="31" mass="3488">MAFVDELRAHNYGGRWRILRANASGAKSNLL</sequence>
<evidence type="ECO:0000313" key="1">
    <source>
        <dbReference type="EMBL" id="EAT79498.1"/>
    </source>
</evidence>
<proteinExistence type="predicted"/>
<organism evidence="1 2">
    <name type="scientific">Phaeosphaeria nodorum (strain SN15 / ATCC MYA-4574 / FGSC 10173)</name>
    <name type="common">Glume blotch fungus</name>
    <name type="synonym">Parastagonospora nodorum</name>
    <dbReference type="NCBI Taxonomy" id="321614"/>
    <lineage>
        <taxon>Eukaryota</taxon>
        <taxon>Fungi</taxon>
        <taxon>Dikarya</taxon>
        <taxon>Ascomycota</taxon>
        <taxon>Pezizomycotina</taxon>
        <taxon>Dothideomycetes</taxon>
        <taxon>Pleosporomycetidae</taxon>
        <taxon>Pleosporales</taxon>
        <taxon>Pleosporineae</taxon>
        <taxon>Phaeosphaeriaceae</taxon>
        <taxon>Parastagonospora</taxon>
    </lineage>
</organism>
<dbReference type="AlphaFoldDB" id="Q0U4Z3"/>
<protein>
    <submittedName>
        <fullName evidence="1">Uncharacterized protein</fullName>
    </submittedName>
</protein>
<accession>Q0U4Z3</accession>
<name>Q0U4Z3_PHANO</name>
<dbReference type="HOGENOM" id="CLU_3399576_0_0_1"/>